<dbReference type="STRING" id="102285.A0A0R3T301"/>
<accession>A0A0R3T301</accession>
<reference evidence="5" key="1">
    <citation type="submission" date="2017-02" db="UniProtKB">
        <authorList>
            <consortium name="WormBaseParasite"/>
        </authorList>
    </citation>
    <scope>IDENTIFICATION</scope>
</reference>
<dbReference type="GO" id="GO:0008270">
    <property type="term" value="F:zinc ion binding"/>
    <property type="evidence" value="ECO:0007669"/>
    <property type="project" value="UniProtKB-KW"/>
</dbReference>
<evidence type="ECO:0000256" key="3">
    <source>
        <dbReference type="ARBA" id="ARBA00022833"/>
    </source>
</evidence>
<dbReference type="GO" id="GO:0005096">
    <property type="term" value="F:GTPase activator activity"/>
    <property type="evidence" value="ECO:0007669"/>
    <property type="project" value="InterPro"/>
</dbReference>
<keyword evidence="3" id="KW-0862">Zinc</keyword>
<protein>
    <submittedName>
        <fullName evidence="5">ANK_REP_REGION domain-containing protein</fullName>
    </submittedName>
</protein>
<evidence type="ECO:0000256" key="4">
    <source>
        <dbReference type="SAM" id="MobiDB-lite"/>
    </source>
</evidence>
<proteinExistence type="predicted"/>
<dbReference type="SUPFAM" id="SSF57863">
    <property type="entry name" value="ArfGap/RecO-like zinc finger"/>
    <property type="match status" value="1"/>
</dbReference>
<dbReference type="InterPro" id="IPR037278">
    <property type="entry name" value="ARFGAP/RecO"/>
</dbReference>
<dbReference type="PANTHER" id="PTHR23180:SF399">
    <property type="entry name" value="BLOWN FUSE, ISOFORM A-RELATED"/>
    <property type="match status" value="1"/>
</dbReference>
<keyword evidence="1" id="KW-0479">Metal-binding</keyword>
<evidence type="ECO:0000313" key="5">
    <source>
        <dbReference type="WBParaSite" id="HNAJ_0000135501-mRNA-1"/>
    </source>
</evidence>
<name>A0A0R3T301_RODNA</name>
<dbReference type="InterPro" id="IPR036770">
    <property type="entry name" value="Ankyrin_rpt-contain_sf"/>
</dbReference>
<dbReference type="WBParaSite" id="HNAJ_0000135501-mRNA-1">
    <property type="protein sequence ID" value="HNAJ_0000135501-mRNA-1"/>
    <property type="gene ID" value="HNAJ_0000135501"/>
</dbReference>
<keyword evidence="2" id="KW-0863">Zinc-finger</keyword>
<sequence length="301" mass="32893">LDNWEPELLEVMRNLGNNLVANVYESNLAALSNTSNSQSPLPRRPHAGELNTQLRRSWIEAKWVKRVFVRSFVHPSVTVWLLDLYRSWLLQAHSRRVSRARNSPNGAAKGTLPYLSPSAPSTPGSKVTRSHRPRLVDRRRFSTVVRGSTARAQVTLDTLCAHLDSLVFADSARSTPSAPPSSVREKAASRLVLVAGARLGCAPLILAGLARGASPNAFREAAEWARLYRLPQPSDGDPLGALTPPLISAVTGGRIAACELLLTNGADADPLKFKSESPLNHGVRLQKTRSVKSLIYNFRFA</sequence>
<evidence type="ECO:0000256" key="2">
    <source>
        <dbReference type="ARBA" id="ARBA00022771"/>
    </source>
</evidence>
<feature type="compositionally biased region" description="Polar residues" evidence="4">
    <location>
        <begin position="118"/>
        <end position="127"/>
    </location>
</feature>
<dbReference type="AlphaFoldDB" id="A0A0R3T301"/>
<dbReference type="SUPFAM" id="SSF48403">
    <property type="entry name" value="Ankyrin repeat"/>
    <property type="match status" value="1"/>
</dbReference>
<organism evidence="5">
    <name type="scientific">Rodentolepis nana</name>
    <name type="common">Dwarf tapeworm</name>
    <name type="synonym">Hymenolepis nana</name>
    <dbReference type="NCBI Taxonomy" id="102285"/>
    <lineage>
        <taxon>Eukaryota</taxon>
        <taxon>Metazoa</taxon>
        <taxon>Spiralia</taxon>
        <taxon>Lophotrochozoa</taxon>
        <taxon>Platyhelminthes</taxon>
        <taxon>Cestoda</taxon>
        <taxon>Eucestoda</taxon>
        <taxon>Cyclophyllidea</taxon>
        <taxon>Hymenolepididae</taxon>
        <taxon>Rodentolepis</taxon>
    </lineage>
</organism>
<dbReference type="Gene3D" id="1.10.220.150">
    <property type="entry name" value="Arf GTPase activating protein"/>
    <property type="match status" value="1"/>
</dbReference>
<dbReference type="InterPro" id="IPR038508">
    <property type="entry name" value="ArfGAP_dom_sf"/>
</dbReference>
<dbReference type="InterPro" id="IPR045258">
    <property type="entry name" value="ACAP1/2/3-like"/>
</dbReference>
<evidence type="ECO:0000256" key="1">
    <source>
        <dbReference type="ARBA" id="ARBA00022723"/>
    </source>
</evidence>
<feature type="region of interest" description="Disordered" evidence="4">
    <location>
        <begin position="99"/>
        <end position="132"/>
    </location>
</feature>
<dbReference type="PANTHER" id="PTHR23180">
    <property type="entry name" value="CENTAURIN/ARF"/>
    <property type="match status" value="1"/>
</dbReference>